<comment type="caution">
    <text evidence="2">The sequence shown here is derived from an EMBL/GenBank/DDBJ whole genome shotgun (WGS) entry which is preliminary data.</text>
</comment>
<reference evidence="2" key="2">
    <citation type="submission" date="2023-06" db="EMBL/GenBank/DDBJ databases">
        <authorList>
            <consortium name="Lawrence Berkeley National Laboratory"/>
            <person name="Haridas S."/>
            <person name="Hensen N."/>
            <person name="Bonometti L."/>
            <person name="Westerberg I."/>
            <person name="Brannstrom I.O."/>
            <person name="Guillou S."/>
            <person name="Cros-Aarteil S."/>
            <person name="Calhoun S."/>
            <person name="Kuo A."/>
            <person name="Mondo S."/>
            <person name="Pangilinan J."/>
            <person name="Riley R."/>
            <person name="Labutti K."/>
            <person name="Andreopoulos B."/>
            <person name="Lipzen A."/>
            <person name="Chen C."/>
            <person name="Yanf M."/>
            <person name="Daum C."/>
            <person name="Ng V."/>
            <person name="Clum A."/>
            <person name="Steindorff A."/>
            <person name="Ohm R."/>
            <person name="Martin F."/>
            <person name="Silar P."/>
            <person name="Natvig D."/>
            <person name="Lalanne C."/>
            <person name="Gautier V."/>
            <person name="Ament-Velasquez S.L."/>
            <person name="Kruys A."/>
            <person name="Hutchinson M.I."/>
            <person name="Powell A.J."/>
            <person name="Barry K."/>
            <person name="Miller A.N."/>
            <person name="Grigoriev I.V."/>
            <person name="Debuchy R."/>
            <person name="Gladieux P."/>
            <person name="Thoren M.H."/>
            <person name="Johannesson H."/>
        </authorList>
    </citation>
    <scope>NUCLEOTIDE SEQUENCE</scope>
    <source>
        <strain evidence="2">CBS 958.72</strain>
    </source>
</reference>
<proteinExistence type="predicted"/>
<feature type="region of interest" description="Disordered" evidence="1">
    <location>
        <begin position="1"/>
        <end position="30"/>
    </location>
</feature>
<name>A0AAE0N560_9PEZI</name>
<dbReference type="Proteomes" id="UP001287356">
    <property type="component" value="Unassembled WGS sequence"/>
</dbReference>
<gene>
    <name evidence="2" type="ORF">B0T24DRAFT_305286</name>
</gene>
<dbReference type="EMBL" id="JAULSN010000005">
    <property type="protein sequence ID" value="KAK3371111.1"/>
    <property type="molecule type" value="Genomic_DNA"/>
</dbReference>
<evidence type="ECO:0000313" key="3">
    <source>
        <dbReference type="Proteomes" id="UP001287356"/>
    </source>
</evidence>
<organism evidence="2 3">
    <name type="scientific">Lasiosphaeria ovina</name>
    <dbReference type="NCBI Taxonomy" id="92902"/>
    <lineage>
        <taxon>Eukaryota</taxon>
        <taxon>Fungi</taxon>
        <taxon>Dikarya</taxon>
        <taxon>Ascomycota</taxon>
        <taxon>Pezizomycotina</taxon>
        <taxon>Sordariomycetes</taxon>
        <taxon>Sordariomycetidae</taxon>
        <taxon>Sordariales</taxon>
        <taxon>Lasiosphaeriaceae</taxon>
        <taxon>Lasiosphaeria</taxon>
    </lineage>
</organism>
<sequence>MSPLEHATMQHAVATDAHRQATEPPAPGPRPLIGPFRSCVTHAVKSGLAGCPPLGTWPASEGQTLVVQHRRCNIFLYFCNAVLRWRFRGGWEGIFSVPQSGGLLTGGYCCQSGTDFERLLESSSIITLSASFSWTLYREFQTARSHRWAVSGAHVRAVVPWRVVGQSNVGVVLSRVPLDLQAAMAARSGRCAASVSQRKNRVAIASPRQYSCVSYINVSGSRTRPAEYCGEIA</sequence>
<protein>
    <submittedName>
        <fullName evidence="2">Uncharacterized protein</fullName>
    </submittedName>
</protein>
<reference evidence="2" key="1">
    <citation type="journal article" date="2023" name="Mol. Phylogenet. Evol.">
        <title>Genome-scale phylogeny and comparative genomics of the fungal order Sordariales.</title>
        <authorList>
            <person name="Hensen N."/>
            <person name="Bonometti L."/>
            <person name="Westerberg I."/>
            <person name="Brannstrom I.O."/>
            <person name="Guillou S."/>
            <person name="Cros-Aarteil S."/>
            <person name="Calhoun S."/>
            <person name="Haridas S."/>
            <person name="Kuo A."/>
            <person name="Mondo S."/>
            <person name="Pangilinan J."/>
            <person name="Riley R."/>
            <person name="LaButti K."/>
            <person name="Andreopoulos B."/>
            <person name="Lipzen A."/>
            <person name="Chen C."/>
            <person name="Yan M."/>
            <person name="Daum C."/>
            <person name="Ng V."/>
            <person name="Clum A."/>
            <person name="Steindorff A."/>
            <person name="Ohm R.A."/>
            <person name="Martin F."/>
            <person name="Silar P."/>
            <person name="Natvig D.O."/>
            <person name="Lalanne C."/>
            <person name="Gautier V."/>
            <person name="Ament-Velasquez S.L."/>
            <person name="Kruys A."/>
            <person name="Hutchinson M.I."/>
            <person name="Powell A.J."/>
            <person name="Barry K."/>
            <person name="Miller A.N."/>
            <person name="Grigoriev I.V."/>
            <person name="Debuchy R."/>
            <person name="Gladieux P."/>
            <person name="Hiltunen Thoren M."/>
            <person name="Johannesson H."/>
        </authorList>
    </citation>
    <scope>NUCLEOTIDE SEQUENCE</scope>
    <source>
        <strain evidence="2">CBS 958.72</strain>
    </source>
</reference>
<accession>A0AAE0N560</accession>
<keyword evidence="3" id="KW-1185">Reference proteome</keyword>
<dbReference type="AlphaFoldDB" id="A0AAE0N560"/>
<evidence type="ECO:0000256" key="1">
    <source>
        <dbReference type="SAM" id="MobiDB-lite"/>
    </source>
</evidence>
<evidence type="ECO:0000313" key="2">
    <source>
        <dbReference type="EMBL" id="KAK3371111.1"/>
    </source>
</evidence>